<evidence type="ECO:0000256" key="3">
    <source>
        <dbReference type="ARBA" id="ARBA00022448"/>
    </source>
</evidence>
<evidence type="ECO:0000256" key="2">
    <source>
        <dbReference type="ARBA" id="ARBA00021714"/>
    </source>
</evidence>
<dbReference type="GO" id="GO:0005886">
    <property type="term" value="C:plasma membrane"/>
    <property type="evidence" value="ECO:0007669"/>
    <property type="project" value="UniProtKB-SubCell"/>
</dbReference>
<dbReference type="HOGENOM" id="CLU_042028_0_0_7"/>
<dbReference type="PRINTS" id="PR01302">
    <property type="entry name" value="TYPE3IMPPROT"/>
</dbReference>
<evidence type="ECO:0000256" key="12">
    <source>
        <dbReference type="RuleBase" id="RU362069"/>
    </source>
</evidence>
<reference evidence="13" key="1">
    <citation type="submission" date="2008-10" db="EMBL/GenBank/DDBJ databases">
        <title>Complete sequence of Desulfovibrio vulgaris str. 'Miyazaki F'.</title>
        <authorList>
            <person name="Lucas S."/>
            <person name="Copeland A."/>
            <person name="Lapidus A."/>
            <person name="Glavina del Rio T."/>
            <person name="Dalin E."/>
            <person name="Tice H."/>
            <person name="Bruce D."/>
            <person name="Goodwin L."/>
            <person name="Pitluck S."/>
            <person name="Sims D."/>
            <person name="Brettin T."/>
            <person name="Detter J.C."/>
            <person name="Han C."/>
            <person name="Larimer F."/>
            <person name="Land M."/>
            <person name="Hauser L."/>
            <person name="Kyrpides N."/>
            <person name="Mikhailova N."/>
            <person name="Hazen T.C."/>
            <person name="Richardson P."/>
        </authorList>
    </citation>
    <scope>NUCLEOTIDE SEQUENCE</scope>
    <source>
        <strain evidence="13">Miyazaki F</strain>
    </source>
</reference>
<evidence type="ECO:0000256" key="6">
    <source>
        <dbReference type="ARBA" id="ARBA00022795"/>
    </source>
</evidence>
<keyword evidence="13" id="KW-0966">Cell projection</keyword>
<dbReference type="GO" id="GO:0044781">
    <property type="term" value="P:bacterial-type flagellum organization"/>
    <property type="evidence" value="ECO:0007669"/>
    <property type="project" value="UniProtKB-UniRule"/>
</dbReference>
<dbReference type="InterPro" id="IPR005838">
    <property type="entry name" value="T3SS_IM_P"/>
</dbReference>
<feature type="transmembrane region" description="Helical" evidence="12">
    <location>
        <begin position="39"/>
        <end position="64"/>
    </location>
</feature>
<keyword evidence="8 12" id="KW-1133">Transmembrane helix</keyword>
<organism evidence="13">
    <name type="scientific">Nitratidesulfovibrio vulgaris (strain DSM 19637 / Miyazaki F)</name>
    <name type="common">Desulfovibrio vulgaris</name>
    <dbReference type="NCBI Taxonomy" id="883"/>
    <lineage>
        <taxon>Bacteria</taxon>
        <taxon>Pseudomonadati</taxon>
        <taxon>Thermodesulfobacteriota</taxon>
        <taxon>Desulfovibrionia</taxon>
        <taxon>Desulfovibrionales</taxon>
        <taxon>Desulfovibrionaceae</taxon>
        <taxon>Nitratidesulfovibrio</taxon>
    </lineage>
</organism>
<keyword evidence="6 12" id="KW-1005">Bacterial flagellum biogenesis</keyword>
<dbReference type="PRINTS" id="PR00951">
    <property type="entry name" value="FLGBIOSNFLIP"/>
</dbReference>
<dbReference type="NCBIfam" id="NF009438">
    <property type="entry name" value="PRK12797.1"/>
    <property type="match status" value="1"/>
</dbReference>
<keyword evidence="11 12" id="KW-1006">Bacterial flagellum protein export</keyword>
<evidence type="ECO:0000256" key="10">
    <source>
        <dbReference type="ARBA" id="ARBA00023143"/>
    </source>
</evidence>
<dbReference type="PROSITE" id="PS01061">
    <property type="entry name" value="FLIP_2"/>
    <property type="match status" value="1"/>
</dbReference>
<dbReference type="STRING" id="883.DvMF_2215"/>
<evidence type="ECO:0000256" key="7">
    <source>
        <dbReference type="ARBA" id="ARBA00022927"/>
    </source>
</evidence>
<dbReference type="KEGG" id="dvm:DvMF_2215"/>
<dbReference type="Pfam" id="PF00813">
    <property type="entry name" value="FliP"/>
    <property type="match status" value="1"/>
</dbReference>
<keyword evidence="9 12" id="KW-0472">Membrane</keyword>
<keyword evidence="7 12" id="KW-0653">Protein transport</keyword>
<evidence type="ECO:0000256" key="5">
    <source>
        <dbReference type="ARBA" id="ARBA00022692"/>
    </source>
</evidence>
<keyword evidence="4 12" id="KW-1003">Cell membrane</keyword>
<name>B8DQN9_NITV9</name>
<feature type="transmembrane region" description="Helical" evidence="12">
    <location>
        <begin position="271"/>
        <end position="292"/>
    </location>
</feature>
<sequence>MAAVRPLVPASCDLPVGHAPLPGSPQLPGATRPASACRLLSLVTALLLPLSLLSLLGGGVAHAAQDLVMPTMQLTLGAGQTEPEKVSLLLEILFMLTVLSLAPAIMLTVTSFTRIIIVFHFIRQALGVQQLPPSQVLASLAIFMTVVIMMPVGKQINDTALQPYLEERIGFNEALDKAQVPLRSFMFKHTREKDLSIFYAITKMEQPRTKEEVPTVMLAAAYVISELKTGFTIGFLIYIPFLVLDMVVSSILLAMGMMMLPPMMVSMPFKLLLFVMVDGWALLVGSLVNSFAV</sequence>
<accession>B8DQN9</accession>
<dbReference type="PANTHER" id="PTHR30587:SF0">
    <property type="entry name" value="FLAGELLAR BIOSYNTHETIC PROTEIN FLIP"/>
    <property type="match status" value="1"/>
</dbReference>
<keyword evidence="3 12" id="KW-0813">Transport</keyword>
<evidence type="ECO:0000256" key="11">
    <source>
        <dbReference type="ARBA" id="ARBA00023225"/>
    </source>
</evidence>
<keyword evidence="10" id="KW-0975">Bacterial flagellum</keyword>
<comment type="function">
    <text evidence="12">Plays a role in the flagellum-specific transport system.</text>
</comment>
<evidence type="ECO:0000313" key="13">
    <source>
        <dbReference type="EMBL" id="ACL09158.1"/>
    </source>
</evidence>
<feature type="transmembrane region" description="Helical" evidence="12">
    <location>
        <begin position="92"/>
        <end position="122"/>
    </location>
</feature>
<dbReference type="NCBIfam" id="TIGR01103">
    <property type="entry name" value="fliP"/>
    <property type="match status" value="1"/>
</dbReference>
<gene>
    <name evidence="12" type="primary">fliP</name>
    <name evidence="13" type="ordered locus">DvMF_2215</name>
</gene>
<dbReference type="eggNOG" id="COG1338">
    <property type="taxonomic scope" value="Bacteria"/>
</dbReference>
<evidence type="ECO:0000256" key="4">
    <source>
        <dbReference type="ARBA" id="ARBA00022475"/>
    </source>
</evidence>
<dbReference type="AlphaFoldDB" id="B8DQN9"/>
<keyword evidence="13" id="KW-0378">Hydrolase</keyword>
<evidence type="ECO:0000256" key="1">
    <source>
        <dbReference type="ARBA" id="ARBA00006257"/>
    </source>
</evidence>
<evidence type="ECO:0000256" key="9">
    <source>
        <dbReference type="ARBA" id="ARBA00023136"/>
    </source>
</evidence>
<proteinExistence type="inferred from homology"/>
<dbReference type="EMBL" id="CP001197">
    <property type="protein sequence ID" value="ACL09158.1"/>
    <property type="molecule type" value="Genomic_DNA"/>
</dbReference>
<feature type="transmembrane region" description="Helical" evidence="12">
    <location>
        <begin position="235"/>
        <end position="259"/>
    </location>
</feature>
<feature type="transmembrane region" description="Helical" evidence="12">
    <location>
        <begin position="134"/>
        <end position="153"/>
    </location>
</feature>
<evidence type="ECO:0000256" key="8">
    <source>
        <dbReference type="ARBA" id="ARBA00022989"/>
    </source>
</evidence>
<dbReference type="GO" id="GO:0009306">
    <property type="term" value="P:protein secretion"/>
    <property type="evidence" value="ECO:0007669"/>
    <property type="project" value="UniProtKB-UniRule"/>
</dbReference>
<keyword evidence="13" id="KW-0969">Cilium</keyword>
<protein>
    <recommendedName>
        <fullName evidence="2 12">Flagellar biosynthetic protein FliP</fullName>
    </recommendedName>
</protein>
<keyword evidence="5 12" id="KW-0812">Transmembrane</keyword>
<dbReference type="PANTHER" id="PTHR30587">
    <property type="entry name" value="FLAGELLAR BIOSYNTHETIC PROTEIN FLIP"/>
    <property type="match status" value="1"/>
</dbReference>
<comment type="similarity">
    <text evidence="1 12">Belongs to the FliP/MopC/SpaP family.</text>
</comment>
<dbReference type="GO" id="GO:0016787">
    <property type="term" value="F:hydrolase activity"/>
    <property type="evidence" value="ECO:0007669"/>
    <property type="project" value="UniProtKB-KW"/>
</dbReference>
<comment type="subcellular location">
    <subcellularLocation>
        <location evidence="12">Cell membrane</location>
        <topology evidence="12">Multi-pass membrane protein</topology>
    </subcellularLocation>
    <subcellularLocation>
        <location evidence="12">Bacterial flagellum basal body</location>
    </subcellularLocation>
</comment>
<dbReference type="GO" id="GO:0009425">
    <property type="term" value="C:bacterial-type flagellum basal body"/>
    <property type="evidence" value="ECO:0007669"/>
    <property type="project" value="UniProtKB-SubCell"/>
</dbReference>
<keyword evidence="13" id="KW-0282">Flagellum</keyword>
<dbReference type="InterPro" id="IPR005837">
    <property type="entry name" value="FliP"/>
</dbReference>